<dbReference type="Pfam" id="PF06335">
    <property type="entry name" value="DUF1054"/>
    <property type="match status" value="1"/>
</dbReference>
<evidence type="ECO:0000256" key="1">
    <source>
        <dbReference type="SAM" id="MobiDB-lite"/>
    </source>
</evidence>
<proteinExistence type="predicted"/>
<protein>
    <submittedName>
        <fullName evidence="2">DUF1054 domain-containing protein</fullName>
    </submittedName>
</protein>
<dbReference type="Proteomes" id="UP000231932">
    <property type="component" value="Chromosome"/>
</dbReference>
<name>A0A2K8N8M8_9BACL</name>
<dbReference type="AlphaFoldDB" id="A0A2K8N8M8"/>
<evidence type="ECO:0000313" key="2">
    <source>
        <dbReference type="EMBL" id="ATY85706.1"/>
    </source>
</evidence>
<feature type="region of interest" description="Disordered" evidence="1">
    <location>
        <begin position="1"/>
        <end position="30"/>
    </location>
</feature>
<dbReference type="Gene3D" id="3.30.930.20">
    <property type="entry name" value="Protein of unknown function DUF1054"/>
    <property type="match status" value="1"/>
</dbReference>
<gene>
    <name evidence="2" type="ORF">CVV65_12865</name>
</gene>
<organism evidence="2 3">
    <name type="scientific">Kyrpidia spormannii</name>
    <dbReference type="NCBI Taxonomy" id="2055160"/>
    <lineage>
        <taxon>Bacteria</taxon>
        <taxon>Bacillati</taxon>
        <taxon>Bacillota</taxon>
        <taxon>Bacilli</taxon>
        <taxon>Bacillales</taxon>
        <taxon>Alicyclobacillaceae</taxon>
        <taxon>Kyrpidia</taxon>
    </lineage>
</organism>
<dbReference type="KEGG" id="kyr:CVV65_12865"/>
<dbReference type="InterPro" id="IPR009403">
    <property type="entry name" value="UPF0637"/>
</dbReference>
<evidence type="ECO:0000313" key="3">
    <source>
        <dbReference type="Proteomes" id="UP000231932"/>
    </source>
</evidence>
<feature type="compositionally biased region" description="Basic residues" evidence="1">
    <location>
        <begin position="12"/>
        <end position="22"/>
    </location>
</feature>
<dbReference type="SUPFAM" id="SSF142913">
    <property type="entry name" value="YktB/PF0168-like"/>
    <property type="match status" value="1"/>
</dbReference>
<reference evidence="3" key="1">
    <citation type="submission" date="2017-11" db="EMBL/GenBank/DDBJ databases">
        <title>Complete Genome Sequence of Kyrpidia sp. Strain EA-1, a thermophilic, hydrogen-oxidizing Bacterium, isolated from the Azores.</title>
        <authorList>
            <person name="Reiner J.E."/>
            <person name="Lapp C.J."/>
            <person name="Bunk B."/>
            <person name="Gescher J."/>
        </authorList>
    </citation>
    <scope>NUCLEOTIDE SEQUENCE [LARGE SCALE GENOMIC DNA]</scope>
    <source>
        <strain evidence="3">EA-1</strain>
    </source>
</reference>
<sequence length="257" mass="28329">MGQPGGFPQRVLTRHHEARRGRRMEPGHGKGGLTVAFNGFEAEDFAVFSIAEFEERMEAIRSRVRPKLTALADELAPRLSRETGVPFYPHVAAHARRKVNPPDETWMALSRSPRGYKRYAHFEVGIGAEEVFVRLVIKPEAEDKPGAARWLREHGEEAAALVPSSYLWALHRDGAADRPWPRLDGGGLQELGVALEKKAAGLAVGRRFDRQEPALVKGESFLSLAQTVLLELFPLYEAVIPGAHSAGEPSSRTGSAR</sequence>
<keyword evidence="3" id="KW-1185">Reference proteome</keyword>
<accession>A0A2K8N8M8</accession>
<dbReference type="InterPro" id="IPR053707">
    <property type="entry name" value="UPF0637_domain_sf"/>
</dbReference>
<dbReference type="EMBL" id="CP024955">
    <property type="protein sequence ID" value="ATY85706.1"/>
    <property type="molecule type" value="Genomic_DNA"/>
</dbReference>